<keyword evidence="15 42" id="KW-0479">Metal-binding</keyword>
<evidence type="ECO:0000256" key="4">
    <source>
        <dbReference type="ARBA" id="ARBA00004286"/>
    </source>
</evidence>
<dbReference type="EC" id="2.3.2.13" evidence="24"/>
<keyword evidence="45" id="KW-1185">Reference proteome</keyword>
<evidence type="ECO:0000259" key="43">
    <source>
        <dbReference type="SMART" id="SM00460"/>
    </source>
</evidence>
<dbReference type="FunFam" id="2.60.40.10:FF:000278">
    <property type="entry name" value="Protein-glutamine gamma-glutamyltransferase 2"/>
    <property type="match status" value="1"/>
</dbReference>
<keyword evidence="22" id="KW-0539">Nucleus</keyword>
<evidence type="ECO:0000256" key="29">
    <source>
        <dbReference type="ARBA" id="ARBA00041650"/>
    </source>
</evidence>
<dbReference type="GO" id="GO:0005829">
    <property type="term" value="C:cytosol"/>
    <property type="evidence" value="ECO:0007669"/>
    <property type="project" value="UniProtKB-SubCell"/>
</dbReference>
<comment type="catalytic activity">
    <reaction evidence="37">
        <text>L-glutaminyl-[protein] + H2O = L-glutamyl-[protein] + NH4(+)</text>
        <dbReference type="Rhea" id="RHEA:16441"/>
        <dbReference type="Rhea" id="RHEA-COMP:10207"/>
        <dbReference type="Rhea" id="RHEA-COMP:10208"/>
        <dbReference type="ChEBI" id="CHEBI:15377"/>
        <dbReference type="ChEBI" id="CHEBI:28938"/>
        <dbReference type="ChEBI" id="CHEBI:29973"/>
        <dbReference type="ChEBI" id="CHEBI:30011"/>
        <dbReference type="EC" id="3.5.1.44"/>
    </reaction>
    <physiologicalReaction direction="left-to-right" evidence="37">
        <dbReference type="Rhea" id="RHEA:16442"/>
    </physiologicalReaction>
</comment>
<evidence type="ECO:0000256" key="20">
    <source>
        <dbReference type="ARBA" id="ARBA00023134"/>
    </source>
</evidence>
<evidence type="ECO:0000256" key="31">
    <source>
        <dbReference type="ARBA" id="ARBA00042099"/>
    </source>
</evidence>
<dbReference type="InterPro" id="IPR001102">
    <property type="entry name" value="Transglutaminase_N"/>
</dbReference>
<evidence type="ECO:0000256" key="21">
    <source>
        <dbReference type="ARBA" id="ARBA00023136"/>
    </source>
</evidence>
<evidence type="ECO:0000256" key="15">
    <source>
        <dbReference type="ARBA" id="ARBA00022723"/>
    </source>
</evidence>
<keyword evidence="16" id="KW-0547">Nucleotide-binding</keyword>
<feature type="binding site" evidence="42">
    <location>
        <position position="392"/>
    </location>
    <ligand>
        <name>Ca(2+)</name>
        <dbReference type="ChEBI" id="CHEBI:29108"/>
    </ligand>
</feature>
<evidence type="ECO:0000256" key="27">
    <source>
        <dbReference type="ARBA" id="ARBA00039019"/>
    </source>
</evidence>
<keyword evidence="12" id="KW-0272">Extracellular matrix</keyword>
<comment type="catalytic activity">
    <reaction evidence="40">
        <text>L-glutaminyl-[protein] + dopamine = 5-dopaminyl-L-glutamyl-[protein] + NH4(+)</text>
        <dbReference type="Rhea" id="RHEA:66556"/>
        <dbReference type="Rhea" id="RHEA-COMP:10207"/>
        <dbReference type="Rhea" id="RHEA-COMP:17053"/>
        <dbReference type="ChEBI" id="CHEBI:28938"/>
        <dbReference type="ChEBI" id="CHEBI:30011"/>
        <dbReference type="ChEBI" id="CHEBI:59905"/>
        <dbReference type="ChEBI" id="CHEBI:167175"/>
    </reaction>
    <physiologicalReaction direction="left-to-right" evidence="40">
        <dbReference type="Rhea" id="RHEA:66557"/>
    </physiologicalReaction>
</comment>
<evidence type="ECO:0000256" key="33">
    <source>
        <dbReference type="ARBA" id="ARBA00042239"/>
    </source>
</evidence>
<evidence type="ECO:0000256" key="23">
    <source>
        <dbReference type="ARBA" id="ARBA00023315"/>
    </source>
</evidence>
<dbReference type="SUPFAM" id="SSF49309">
    <property type="entry name" value="Transglutaminase, two C-terminal domains"/>
    <property type="match status" value="2"/>
</dbReference>
<evidence type="ECO:0000256" key="19">
    <source>
        <dbReference type="ARBA" id="ARBA00023128"/>
    </source>
</evidence>
<keyword evidence="20" id="KW-0342">GTP-binding</keyword>
<dbReference type="GO" id="GO:0008233">
    <property type="term" value="F:peptidase activity"/>
    <property type="evidence" value="ECO:0007669"/>
    <property type="project" value="UniProtKB-KW"/>
</dbReference>
<dbReference type="InterPro" id="IPR038765">
    <property type="entry name" value="Papain-like_cys_pep_sf"/>
</dbReference>
<dbReference type="EC" id="3.5.1.44" evidence="27"/>
<keyword evidence="8" id="KW-0158">Chromosome</keyword>
<evidence type="ECO:0000313" key="44">
    <source>
        <dbReference type="EMBL" id="KAG7471959.1"/>
    </source>
</evidence>
<keyword evidence="17" id="KW-0378">Hydrolase</keyword>
<evidence type="ECO:0000256" key="35">
    <source>
        <dbReference type="ARBA" id="ARBA00043104"/>
    </source>
</evidence>
<dbReference type="PANTHER" id="PTHR11590:SF6">
    <property type="entry name" value="PROTEIN-GLUTAMINE GAMMA-GLUTAMYLTRANSFERASE 2"/>
    <property type="match status" value="1"/>
</dbReference>
<comment type="catalytic activity">
    <reaction evidence="39">
        <text>L-glutaminyl-[protein] + (R)-noradrenaline = 5-(R)-noradrenalinyl-L-glutamyl-[protein] + NH4(+)</text>
        <dbReference type="Rhea" id="RHEA:66560"/>
        <dbReference type="Rhea" id="RHEA-COMP:10207"/>
        <dbReference type="Rhea" id="RHEA-COMP:17054"/>
        <dbReference type="ChEBI" id="CHEBI:28938"/>
        <dbReference type="ChEBI" id="CHEBI:30011"/>
        <dbReference type="ChEBI" id="CHEBI:72587"/>
        <dbReference type="ChEBI" id="CHEBI:167178"/>
    </reaction>
    <physiologicalReaction direction="left-to-right" evidence="39">
        <dbReference type="Rhea" id="RHEA:66561"/>
    </physiologicalReaction>
</comment>
<dbReference type="GO" id="GO:0005525">
    <property type="term" value="F:GTP binding"/>
    <property type="evidence" value="ECO:0007669"/>
    <property type="project" value="UniProtKB-KW"/>
</dbReference>
<keyword evidence="23" id="KW-0012">Acyltransferase</keyword>
<evidence type="ECO:0000256" key="12">
    <source>
        <dbReference type="ARBA" id="ARBA00022530"/>
    </source>
</evidence>
<evidence type="ECO:0000256" key="16">
    <source>
        <dbReference type="ARBA" id="ARBA00022741"/>
    </source>
</evidence>
<evidence type="ECO:0000256" key="17">
    <source>
        <dbReference type="ARBA" id="ARBA00022801"/>
    </source>
</evidence>
<dbReference type="SMART" id="SM00460">
    <property type="entry name" value="TGc"/>
    <property type="match status" value="1"/>
</dbReference>
<dbReference type="FunFam" id="2.60.40.10:FF:000090">
    <property type="entry name" value="Protein-glutamine gamma-glutamyltransferase 2"/>
    <property type="match status" value="1"/>
</dbReference>
<dbReference type="SUPFAM" id="SSF54001">
    <property type="entry name" value="Cysteine proteinases"/>
    <property type="match status" value="1"/>
</dbReference>
<evidence type="ECO:0000256" key="14">
    <source>
        <dbReference type="ARBA" id="ARBA00022679"/>
    </source>
</evidence>
<evidence type="ECO:0000256" key="3">
    <source>
        <dbReference type="ARBA" id="ARBA00004236"/>
    </source>
</evidence>
<sequence>MAAAFHVSRCDLQCRLNNAEHHTDLNGVDRLIVRRGQPFTLTLHLESGTFQPGVNSFRLIAETGPCCSEKWGTKATFTLGDIDKKHWSASVSHSSGNILSLSVCSAPDAPIGQYSLTLDQGTTVSLGEFVLLFNPWCRRDAVFMDDEEKRKEYVLSQDGLIYTGTPKHIGDTAWNFGQFAPGILDICLRILDENPKHLKNPSKDCSGRRNPVYVTRLLSAMINCNDDRGILAGNWSGDYADGTSPSCWNSSVEILHEWQASSCQPVCYGQCWVFAAVACTVSRALGIPCRVVTNFESAHDTNSNLVIELIYDENRERLSADSVWNFHVWVECWMARPDLKPEFNGWQVCDPTPQEKSSGVYCCGPVPVKAIKEGELTIKYDAPFVFAEVNADVEQYIKLKNGRKARMGGSMTHVGQCLSTKSVGKDTREDITHLYKYPEGSEREREVFQKAKHGNKHGSEPGLQIKIKVSEDMRRGCDFDVFAVVTNNTSVSKTCWLKFLASASTYNRRLGKSCGRVENSDLQLSSGEEKQLPLRLCYTNYGKLITQDSMIQLTALLIDKDTREIFNARRTIVLGNPEVKIEILGKPKLYYELAVGLSLQNPLSESLENCTFTVEGSLMDGKKIKQIVGSVGPNQTAKAKINITPTCPGTRKLLAIFNSNKLHNIKGYKNIDVGK</sequence>
<keyword evidence="19" id="KW-0496">Mitochondrion</keyword>
<dbReference type="GO" id="GO:0005634">
    <property type="term" value="C:nucleus"/>
    <property type="evidence" value="ECO:0007669"/>
    <property type="project" value="UniProtKB-SubCell"/>
</dbReference>
<comment type="catalytic activity">
    <reaction evidence="26">
        <text>L-glutaminyl-[protein] + L-lysyl-[protein] = [protein]-L-lysyl-N(6)-5-L-glutamyl-[protein] + NH4(+)</text>
        <dbReference type="Rhea" id="RHEA:54816"/>
        <dbReference type="Rhea" id="RHEA-COMP:9752"/>
        <dbReference type="Rhea" id="RHEA-COMP:10207"/>
        <dbReference type="Rhea" id="RHEA-COMP:14005"/>
        <dbReference type="ChEBI" id="CHEBI:28938"/>
        <dbReference type="ChEBI" id="CHEBI:29969"/>
        <dbReference type="ChEBI" id="CHEBI:30011"/>
        <dbReference type="ChEBI" id="CHEBI:138370"/>
        <dbReference type="EC" id="2.3.2.13"/>
    </reaction>
    <physiologicalReaction direction="left-to-right" evidence="26">
        <dbReference type="Rhea" id="RHEA:54817"/>
    </physiologicalReaction>
</comment>
<feature type="binding site" evidence="42">
    <location>
        <position position="444"/>
    </location>
    <ligand>
        <name>Ca(2+)</name>
        <dbReference type="ChEBI" id="CHEBI:29108"/>
    </ligand>
</feature>
<dbReference type="Gene3D" id="3.90.260.10">
    <property type="entry name" value="Transglutaminase-like"/>
    <property type="match status" value="1"/>
</dbReference>
<evidence type="ECO:0000256" key="13">
    <source>
        <dbReference type="ARBA" id="ARBA00022670"/>
    </source>
</evidence>
<evidence type="ECO:0000256" key="6">
    <source>
        <dbReference type="ARBA" id="ARBA00004514"/>
    </source>
</evidence>
<evidence type="ECO:0000256" key="22">
    <source>
        <dbReference type="ARBA" id="ARBA00023242"/>
    </source>
</evidence>
<dbReference type="GO" id="GO:0005694">
    <property type="term" value="C:chromosome"/>
    <property type="evidence" value="ECO:0007669"/>
    <property type="project" value="UniProtKB-SubCell"/>
</dbReference>
<evidence type="ECO:0000256" key="38">
    <source>
        <dbReference type="ARBA" id="ARBA00047876"/>
    </source>
</evidence>
<protein>
    <recommendedName>
        <fullName evidence="28">Protein-glutamine gamma-glutamyltransferase 2</fullName>
        <ecNumber evidence="24">2.3.2.13</ecNumber>
        <ecNumber evidence="27">3.5.1.44</ecNumber>
    </recommendedName>
    <alternativeName>
        <fullName evidence="31">Isopeptidase TGM2</fullName>
    </alternativeName>
    <alternativeName>
        <fullName evidence="33">Protein-glutamine deamidase TGM2</fullName>
    </alternativeName>
    <alternativeName>
        <fullName evidence="32">Protein-glutamine dopaminyltransferase TGM2</fullName>
    </alternativeName>
    <alternativeName>
        <fullName evidence="35">Protein-glutamine histaminyltransferase TGM2</fullName>
    </alternativeName>
    <alternativeName>
        <fullName evidence="36">Protein-glutamine noradrenalinyltransferase TGM2</fullName>
    </alternativeName>
    <alternativeName>
        <fullName evidence="34">Protein-glutamine serotonyltransferase TGM2</fullName>
    </alternativeName>
    <alternativeName>
        <fullName evidence="30">Tissue transglutaminase</fullName>
    </alternativeName>
    <alternativeName>
        <fullName evidence="29">Transglutaminase-2</fullName>
    </alternativeName>
</protein>
<keyword evidence="13" id="KW-0645">Protease</keyword>
<dbReference type="PIRSF" id="PIRSF000459">
    <property type="entry name" value="TGM_EBP42"/>
    <property type="match status" value="1"/>
</dbReference>
<dbReference type="GO" id="GO:0005886">
    <property type="term" value="C:plasma membrane"/>
    <property type="evidence" value="ECO:0007669"/>
    <property type="project" value="UniProtKB-SubCell"/>
</dbReference>
<feature type="binding site" evidence="42">
    <location>
        <position position="439"/>
    </location>
    <ligand>
        <name>Ca(2+)</name>
        <dbReference type="ChEBI" id="CHEBI:29108"/>
    </ligand>
</feature>
<dbReference type="OrthoDB" id="437511at2759"/>
<evidence type="ECO:0000256" key="11">
    <source>
        <dbReference type="ARBA" id="ARBA00022525"/>
    </source>
</evidence>
<comment type="caution">
    <text evidence="44">The sequence shown here is derived from an EMBL/GenBank/DDBJ whole genome shotgun (WGS) entry which is preliminary data.</text>
</comment>
<organism evidence="44 45">
    <name type="scientific">Megalops atlanticus</name>
    <name type="common">Tarpon</name>
    <name type="synonym">Clupea gigantea</name>
    <dbReference type="NCBI Taxonomy" id="7932"/>
    <lineage>
        <taxon>Eukaryota</taxon>
        <taxon>Metazoa</taxon>
        <taxon>Chordata</taxon>
        <taxon>Craniata</taxon>
        <taxon>Vertebrata</taxon>
        <taxon>Euteleostomi</taxon>
        <taxon>Actinopterygii</taxon>
        <taxon>Neopterygii</taxon>
        <taxon>Teleostei</taxon>
        <taxon>Elopiformes</taxon>
        <taxon>Megalopidae</taxon>
        <taxon>Megalops</taxon>
    </lineage>
</organism>
<dbReference type="GO" id="GO:0006508">
    <property type="term" value="P:proteolysis"/>
    <property type="evidence" value="ECO:0007669"/>
    <property type="project" value="UniProtKB-KW"/>
</dbReference>
<accession>A0A9D3TDE5</accession>
<dbReference type="PROSITE" id="PS00547">
    <property type="entry name" value="TRANSGLUTAMINASES"/>
    <property type="match status" value="1"/>
</dbReference>
<feature type="active site" evidence="41">
    <location>
        <position position="327"/>
    </location>
</feature>
<dbReference type="Proteomes" id="UP001046870">
    <property type="component" value="Chromosome 8"/>
</dbReference>
<dbReference type="GO" id="GO:0007399">
    <property type="term" value="P:nervous system development"/>
    <property type="evidence" value="ECO:0007669"/>
    <property type="project" value="UniProtKB-ARBA"/>
</dbReference>
<comment type="catalytic activity">
    <reaction evidence="25">
        <text>L-glutaminyl-[protein] + serotonin = 5-serotonyl-L-glutamyl-[protein] + NH4(+)</text>
        <dbReference type="Rhea" id="RHEA:66552"/>
        <dbReference type="Rhea" id="RHEA-COMP:10207"/>
        <dbReference type="Rhea" id="RHEA-COMP:17052"/>
        <dbReference type="ChEBI" id="CHEBI:28938"/>
        <dbReference type="ChEBI" id="CHEBI:30011"/>
        <dbReference type="ChEBI" id="CHEBI:167174"/>
        <dbReference type="ChEBI" id="CHEBI:350546"/>
    </reaction>
    <physiologicalReaction direction="left-to-right" evidence="25">
        <dbReference type="Rhea" id="RHEA:66553"/>
    </physiologicalReaction>
</comment>
<evidence type="ECO:0000256" key="28">
    <source>
        <dbReference type="ARBA" id="ARBA00040561"/>
    </source>
</evidence>
<keyword evidence="18 42" id="KW-0106">Calcium</keyword>
<name>A0A9D3TDE5_MEGAT</name>
<evidence type="ECO:0000256" key="10">
    <source>
        <dbReference type="ARBA" id="ARBA00022490"/>
    </source>
</evidence>
<keyword evidence="11" id="KW-0964">Secreted</keyword>
<evidence type="ECO:0000256" key="41">
    <source>
        <dbReference type="PIRSR" id="PIRSR000459-1"/>
    </source>
</evidence>
<dbReference type="EMBL" id="JAFDVH010000008">
    <property type="protein sequence ID" value="KAG7471959.1"/>
    <property type="molecule type" value="Genomic_DNA"/>
</dbReference>
<comment type="cofactor">
    <cofactor evidence="42">
        <name>Ca(2+)</name>
        <dbReference type="ChEBI" id="CHEBI:29108"/>
    </cofactor>
    <text evidence="42">Binds 1 Ca(2+) ion per subunit.</text>
</comment>
<dbReference type="InterPro" id="IPR036238">
    <property type="entry name" value="Transglutaminase_C_sf"/>
</dbReference>
<dbReference type="InterPro" id="IPR013808">
    <property type="entry name" value="Transglutaminase_AS"/>
</dbReference>
<dbReference type="GO" id="GO:0050568">
    <property type="term" value="F:protein-glutamine glutaminase activity"/>
    <property type="evidence" value="ECO:0007669"/>
    <property type="project" value="UniProtKB-EC"/>
</dbReference>
<dbReference type="GO" id="GO:0005739">
    <property type="term" value="C:mitochondrion"/>
    <property type="evidence" value="ECO:0007669"/>
    <property type="project" value="UniProtKB-SubCell"/>
</dbReference>
<dbReference type="FunFam" id="3.90.260.10:FF:000001">
    <property type="entry name" value="Protein-glutamine gamma-glutamyltransferase 2"/>
    <property type="match status" value="1"/>
</dbReference>
<dbReference type="Gene3D" id="2.60.40.10">
    <property type="entry name" value="Immunoglobulins"/>
    <property type="match status" value="3"/>
</dbReference>
<evidence type="ECO:0000256" key="8">
    <source>
        <dbReference type="ARBA" id="ARBA00022454"/>
    </source>
</evidence>
<evidence type="ECO:0000256" key="24">
    <source>
        <dbReference type="ARBA" id="ARBA00024222"/>
    </source>
</evidence>
<dbReference type="InterPro" id="IPR036985">
    <property type="entry name" value="Transglutaminase-like_sf"/>
</dbReference>
<keyword evidence="10" id="KW-0963">Cytoplasm</keyword>
<dbReference type="Pfam" id="PF00927">
    <property type="entry name" value="Transglut_C"/>
    <property type="match status" value="2"/>
</dbReference>
<dbReference type="Pfam" id="PF00868">
    <property type="entry name" value="Transglut_N"/>
    <property type="match status" value="1"/>
</dbReference>
<dbReference type="PANTHER" id="PTHR11590">
    <property type="entry name" value="PROTEIN-GLUTAMINE GAMMA-GLUTAMYLTRANSFERASE"/>
    <property type="match status" value="1"/>
</dbReference>
<evidence type="ECO:0000256" key="2">
    <source>
        <dbReference type="ARBA" id="ARBA00004173"/>
    </source>
</evidence>
<evidence type="ECO:0000256" key="36">
    <source>
        <dbReference type="ARBA" id="ARBA00043138"/>
    </source>
</evidence>
<keyword evidence="9" id="KW-1003">Cell membrane</keyword>
<comment type="catalytic activity">
    <reaction evidence="38">
        <text>L-glutaminyl-[protein] + histamine = 5-histaminyl-L-glutamyl-[protein] + NH4(+)</text>
        <dbReference type="Rhea" id="RHEA:66564"/>
        <dbReference type="Rhea" id="RHEA-COMP:10207"/>
        <dbReference type="Rhea" id="RHEA-COMP:17056"/>
        <dbReference type="ChEBI" id="CHEBI:28938"/>
        <dbReference type="ChEBI" id="CHEBI:30011"/>
        <dbReference type="ChEBI" id="CHEBI:58432"/>
        <dbReference type="ChEBI" id="CHEBI:167179"/>
    </reaction>
    <physiologicalReaction direction="left-to-right" evidence="38">
        <dbReference type="Rhea" id="RHEA:66565"/>
    </physiologicalReaction>
</comment>
<evidence type="ECO:0000256" key="40">
    <source>
        <dbReference type="ARBA" id="ARBA00048365"/>
    </source>
</evidence>
<keyword evidence="21" id="KW-0472">Membrane</keyword>
<evidence type="ECO:0000256" key="32">
    <source>
        <dbReference type="ARBA" id="ARBA00042105"/>
    </source>
</evidence>
<dbReference type="Pfam" id="PF01841">
    <property type="entry name" value="Transglut_core"/>
    <property type="match status" value="1"/>
</dbReference>
<evidence type="ECO:0000256" key="9">
    <source>
        <dbReference type="ARBA" id="ARBA00022475"/>
    </source>
</evidence>
<dbReference type="InterPro" id="IPR008958">
    <property type="entry name" value="Transglutaminase_C"/>
</dbReference>
<dbReference type="GO" id="GO:0003810">
    <property type="term" value="F:protein-glutamine gamma-glutamyltransferase activity"/>
    <property type="evidence" value="ECO:0007669"/>
    <property type="project" value="UniProtKB-EC"/>
</dbReference>
<evidence type="ECO:0000256" key="39">
    <source>
        <dbReference type="ARBA" id="ARBA00048230"/>
    </source>
</evidence>
<evidence type="ECO:0000256" key="26">
    <source>
        <dbReference type="ARBA" id="ARBA00036876"/>
    </source>
</evidence>
<evidence type="ECO:0000256" key="30">
    <source>
        <dbReference type="ARBA" id="ARBA00041677"/>
    </source>
</evidence>
<evidence type="ECO:0000256" key="7">
    <source>
        <dbReference type="ARBA" id="ARBA00005968"/>
    </source>
</evidence>
<gene>
    <name evidence="44" type="ORF">MATL_G00103530</name>
</gene>
<dbReference type="AlphaFoldDB" id="A0A9D3TDE5"/>
<dbReference type="InterPro" id="IPR014756">
    <property type="entry name" value="Ig_E-set"/>
</dbReference>
<feature type="active site" evidence="41">
    <location>
        <position position="271"/>
    </location>
</feature>
<evidence type="ECO:0000256" key="42">
    <source>
        <dbReference type="PIRSR" id="PIRSR000459-2"/>
    </source>
</evidence>
<dbReference type="InterPro" id="IPR023608">
    <property type="entry name" value="Transglutaminase_animal"/>
</dbReference>
<dbReference type="InterPro" id="IPR050779">
    <property type="entry name" value="Transglutaminase"/>
</dbReference>
<dbReference type="InterPro" id="IPR002931">
    <property type="entry name" value="Transglutaminase-like"/>
</dbReference>
<evidence type="ECO:0000313" key="45">
    <source>
        <dbReference type="Proteomes" id="UP001046870"/>
    </source>
</evidence>
<dbReference type="GO" id="GO:0046872">
    <property type="term" value="F:metal ion binding"/>
    <property type="evidence" value="ECO:0007669"/>
    <property type="project" value="UniProtKB-KW"/>
</dbReference>
<evidence type="ECO:0000256" key="1">
    <source>
        <dbReference type="ARBA" id="ARBA00004123"/>
    </source>
</evidence>
<comment type="similarity">
    <text evidence="7">Belongs to the transglutaminase superfamily. Transglutaminase family.</text>
</comment>
<feature type="binding site" evidence="42">
    <location>
        <position position="390"/>
    </location>
    <ligand>
        <name>Ca(2+)</name>
        <dbReference type="ChEBI" id="CHEBI:29108"/>
    </ligand>
</feature>
<evidence type="ECO:0000256" key="18">
    <source>
        <dbReference type="ARBA" id="ARBA00022837"/>
    </source>
</evidence>
<reference evidence="44" key="1">
    <citation type="submission" date="2021-01" db="EMBL/GenBank/DDBJ databases">
        <authorList>
            <person name="Zahm M."/>
            <person name="Roques C."/>
            <person name="Cabau C."/>
            <person name="Klopp C."/>
            <person name="Donnadieu C."/>
            <person name="Jouanno E."/>
            <person name="Lampietro C."/>
            <person name="Louis A."/>
            <person name="Herpin A."/>
            <person name="Echchiki A."/>
            <person name="Berthelot C."/>
            <person name="Parey E."/>
            <person name="Roest-Crollius H."/>
            <person name="Braasch I."/>
            <person name="Postlethwait J."/>
            <person name="Bobe J."/>
            <person name="Montfort J."/>
            <person name="Bouchez O."/>
            <person name="Begum T."/>
            <person name="Mejri S."/>
            <person name="Adams A."/>
            <person name="Chen W.-J."/>
            <person name="Guiguen Y."/>
        </authorList>
    </citation>
    <scope>NUCLEOTIDE SEQUENCE</scope>
    <source>
        <strain evidence="44">YG-15Mar2019-1</strain>
        <tissue evidence="44">Brain</tissue>
    </source>
</reference>
<feature type="active site" evidence="41">
    <location>
        <position position="350"/>
    </location>
</feature>
<comment type="subcellular location">
    <subcellularLocation>
        <location evidence="3">Cell membrane</location>
    </subcellularLocation>
    <subcellularLocation>
        <location evidence="4">Chromosome</location>
    </subcellularLocation>
    <subcellularLocation>
        <location evidence="6">Cytoplasm</location>
        <location evidence="6">Cytosol</location>
    </subcellularLocation>
    <subcellularLocation>
        <location evidence="2">Mitochondrion</location>
    </subcellularLocation>
    <subcellularLocation>
        <location evidence="1">Nucleus</location>
    </subcellularLocation>
    <subcellularLocation>
        <location evidence="5">Secreted</location>
        <location evidence="5">Extracellular space</location>
        <location evidence="5">Extracellular matrix</location>
    </subcellularLocation>
</comment>
<proteinExistence type="inferred from homology"/>
<evidence type="ECO:0000256" key="34">
    <source>
        <dbReference type="ARBA" id="ARBA00042912"/>
    </source>
</evidence>
<dbReference type="InterPro" id="IPR013783">
    <property type="entry name" value="Ig-like_fold"/>
</dbReference>
<evidence type="ECO:0000256" key="25">
    <source>
        <dbReference type="ARBA" id="ARBA00036377"/>
    </source>
</evidence>
<dbReference type="SUPFAM" id="SSF81296">
    <property type="entry name" value="E set domains"/>
    <property type="match status" value="1"/>
</dbReference>
<keyword evidence="14" id="KW-0808">Transferase</keyword>
<evidence type="ECO:0000256" key="5">
    <source>
        <dbReference type="ARBA" id="ARBA00004498"/>
    </source>
</evidence>
<evidence type="ECO:0000256" key="37">
    <source>
        <dbReference type="ARBA" id="ARBA00047868"/>
    </source>
</evidence>
<feature type="domain" description="Transglutaminase-like" evidence="43">
    <location>
        <begin position="263"/>
        <end position="353"/>
    </location>
</feature>